<keyword evidence="3" id="KW-1185">Reference proteome</keyword>
<dbReference type="Proteomes" id="UP000765160">
    <property type="component" value="Unassembled WGS sequence"/>
</dbReference>
<protein>
    <submittedName>
        <fullName evidence="2">GSCFA domain-containing protein</fullName>
    </submittedName>
</protein>
<reference evidence="2 3" key="1">
    <citation type="submission" date="2020-03" db="EMBL/GenBank/DDBJ databases">
        <title>Roseomonas selenitidurans sp. nov. isolated from soil.</title>
        <authorList>
            <person name="Liu H."/>
        </authorList>
    </citation>
    <scope>NUCLEOTIDE SEQUENCE [LARGE SCALE GENOMIC DNA]</scope>
    <source>
        <strain evidence="2 3">JCM 15073</strain>
    </source>
</reference>
<name>A0ABX1F8D1_9PROT</name>
<sequence>MRGHPYRGLPPRAFWRSGVGQQPAEALQDLYRRRFVIAPTDRIATAGSCFAQHISGRLRRQGYTVLDTEPPPRGLDGPAQARFGYGLFAARFGNIYTARQLLQLLEQARGKFRPADIAWQRDGRWYDALRPNVEPEGLDSVEEVQALREQHLRQVRAMIRQTDVFVFTFGLTEAWLHTESGTVYPTAPGTLAGSYDPAIHAFRNFTYEETLADFLAVRAIFRKSNPSVRFLLTVSPVPLAATAADAHVLAATVRSKSVLRAVAGALSERHEDIDYFPSYEIITAPFTGGRFYEEDRRAVTRAGVDAVMQAFFSQHPRLAAATDAVPAEARPVVCEEAMLEAFGD</sequence>
<organism evidence="2 3">
    <name type="scientific">Falsiroseomonas frigidaquae</name>
    <dbReference type="NCBI Taxonomy" id="487318"/>
    <lineage>
        <taxon>Bacteria</taxon>
        <taxon>Pseudomonadati</taxon>
        <taxon>Pseudomonadota</taxon>
        <taxon>Alphaproteobacteria</taxon>
        <taxon>Acetobacterales</taxon>
        <taxon>Roseomonadaceae</taxon>
        <taxon>Falsiroseomonas</taxon>
    </lineage>
</organism>
<dbReference type="Pfam" id="PF08885">
    <property type="entry name" value="GSCFA"/>
    <property type="match status" value="1"/>
</dbReference>
<evidence type="ECO:0000313" key="2">
    <source>
        <dbReference type="EMBL" id="NKE48656.1"/>
    </source>
</evidence>
<feature type="domain" description="GSCFA" evidence="1">
    <location>
        <begin position="42"/>
        <end position="311"/>
    </location>
</feature>
<accession>A0ABX1F8D1</accession>
<dbReference type="EMBL" id="JAAVTX010000012">
    <property type="protein sequence ID" value="NKE48656.1"/>
    <property type="molecule type" value="Genomic_DNA"/>
</dbReference>
<evidence type="ECO:0000313" key="3">
    <source>
        <dbReference type="Proteomes" id="UP000765160"/>
    </source>
</evidence>
<comment type="caution">
    <text evidence="2">The sequence shown here is derived from an EMBL/GenBank/DDBJ whole genome shotgun (WGS) entry which is preliminary data.</text>
</comment>
<proteinExistence type="predicted"/>
<dbReference type="InterPro" id="IPR014982">
    <property type="entry name" value="GSCFA"/>
</dbReference>
<dbReference type="RefSeq" id="WP_168055268.1">
    <property type="nucleotide sequence ID" value="NZ_JAATJR010000012.1"/>
</dbReference>
<gene>
    <name evidence="2" type="ORF">HB662_28075</name>
</gene>
<evidence type="ECO:0000259" key="1">
    <source>
        <dbReference type="Pfam" id="PF08885"/>
    </source>
</evidence>